<accession>A0A9N7Z1T5</accession>
<dbReference type="EMBL" id="CADEAL010003920">
    <property type="protein sequence ID" value="CAB1446602.1"/>
    <property type="molecule type" value="Genomic_DNA"/>
</dbReference>
<organism evidence="1 2">
    <name type="scientific">Pleuronectes platessa</name>
    <name type="common">European plaice</name>
    <dbReference type="NCBI Taxonomy" id="8262"/>
    <lineage>
        <taxon>Eukaryota</taxon>
        <taxon>Metazoa</taxon>
        <taxon>Chordata</taxon>
        <taxon>Craniata</taxon>
        <taxon>Vertebrata</taxon>
        <taxon>Euteleostomi</taxon>
        <taxon>Actinopterygii</taxon>
        <taxon>Neopterygii</taxon>
        <taxon>Teleostei</taxon>
        <taxon>Neoteleostei</taxon>
        <taxon>Acanthomorphata</taxon>
        <taxon>Carangaria</taxon>
        <taxon>Pleuronectiformes</taxon>
        <taxon>Pleuronectoidei</taxon>
        <taxon>Pleuronectidae</taxon>
        <taxon>Pleuronectes</taxon>
    </lineage>
</organism>
<evidence type="ECO:0000313" key="2">
    <source>
        <dbReference type="Proteomes" id="UP001153269"/>
    </source>
</evidence>
<reference evidence="1" key="1">
    <citation type="submission" date="2020-03" db="EMBL/GenBank/DDBJ databases">
        <authorList>
            <person name="Weist P."/>
        </authorList>
    </citation>
    <scope>NUCLEOTIDE SEQUENCE</scope>
</reference>
<sequence>MNLHLHRDEVERCTGEEASIFLPHEPLKIKPGLSPPLLWRGVRKQCSNVWQSTVLLRFTSRSRGFDAGRSYMEAK</sequence>
<proteinExistence type="predicted"/>
<dbReference type="Proteomes" id="UP001153269">
    <property type="component" value="Unassembled WGS sequence"/>
</dbReference>
<keyword evidence="2" id="KW-1185">Reference proteome</keyword>
<name>A0A9N7Z1T5_PLEPL</name>
<gene>
    <name evidence="1" type="ORF">PLEPLA_LOCUS34327</name>
</gene>
<dbReference type="AlphaFoldDB" id="A0A9N7Z1T5"/>
<comment type="caution">
    <text evidence="1">The sequence shown here is derived from an EMBL/GenBank/DDBJ whole genome shotgun (WGS) entry which is preliminary data.</text>
</comment>
<evidence type="ECO:0000313" key="1">
    <source>
        <dbReference type="EMBL" id="CAB1446602.1"/>
    </source>
</evidence>
<protein>
    <submittedName>
        <fullName evidence="1">Uncharacterized protein</fullName>
    </submittedName>
</protein>